<proteinExistence type="predicted"/>
<dbReference type="EMBL" id="KN880613">
    <property type="protein sequence ID" value="KIY64901.1"/>
    <property type="molecule type" value="Genomic_DNA"/>
</dbReference>
<dbReference type="SMART" id="SM00398">
    <property type="entry name" value="HMG"/>
    <property type="match status" value="1"/>
</dbReference>
<dbReference type="GO" id="GO:0000122">
    <property type="term" value="P:negative regulation of transcription by RNA polymerase II"/>
    <property type="evidence" value="ECO:0007669"/>
    <property type="project" value="TreeGrafter"/>
</dbReference>
<feature type="non-terminal residue" evidence="6">
    <location>
        <position position="71"/>
    </location>
</feature>
<dbReference type="STRING" id="1314674.A0A0D7B5V8"/>
<evidence type="ECO:0000256" key="3">
    <source>
        <dbReference type="PROSITE-ProRule" id="PRU00267"/>
    </source>
</evidence>
<keyword evidence="1 3" id="KW-0238">DNA-binding</keyword>
<dbReference type="Pfam" id="PF00505">
    <property type="entry name" value="HMG_box"/>
    <property type="match status" value="1"/>
</dbReference>
<accession>A0A0D7B5V8</accession>
<dbReference type="GO" id="GO:0030154">
    <property type="term" value="P:cell differentiation"/>
    <property type="evidence" value="ECO:0007669"/>
    <property type="project" value="TreeGrafter"/>
</dbReference>
<dbReference type="InterPro" id="IPR050140">
    <property type="entry name" value="SRY-related_HMG-box_TF-like"/>
</dbReference>
<protein>
    <submittedName>
        <fullName evidence="6">High mobility group box</fullName>
    </submittedName>
</protein>
<dbReference type="Gene3D" id="1.10.30.10">
    <property type="entry name" value="High mobility group box domain"/>
    <property type="match status" value="1"/>
</dbReference>
<reference evidence="6 7" key="1">
    <citation type="journal article" date="2015" name="Fungal Genet. Biol.">
        <title>Evolution of novel wood decay mechanisms in Agaricales revealed by the genome sequences of Fistulina hepatica and Cylindrobasidium torrendii.</title>
        <authorList>
            <person name="Floudas D."/>
            <person name="Held B.W."/>
            <person name="Riley R."/>
            <person name="Nagy L.G."/>
            <person name="Koehler G."/>
            <person name="Ransdell A.S."/>
            <person name="Younus H."/>
            <person name="Chow J."/>
            <person name="Chiniquy J."/>
            <person name="Lipzen A."/>
            <person name="Tritt A."/>
            <person name="Sun H."/>
            <person name="Haridas S."/>
            <person name="LaButti K."/>
            <person name="Ohm R.A."/>
            <person name="Kues U."/>
            <person name="Blanchette R.A."/>
            <person name="Grigoriev I.V."/>
            <person name="Minto R.E."/>
            <person name="Hibbett D.S."/>
        </authorList>
    </citation>
    <scope>NUCLEOTIDE SEQUENCE [LARGE SCALE GENOMIC DNA]</scope>
    <source>
        <strain evidence="6 7">FP15055 ss-10</strain>
    </source>
</reference>
<dbReference type="PANTHER" id="PTHR10270">
    <property type="entry name" value="SOX TRANSCRIPTION FACTOR"/>
    <property type="match status" value="1"/>
</dbReference>
<feature type="region of interest" description="Disordered" evidence="4">
    <location>
        <begin position="48"/>
        <end position="71"/>
    </location>
</feature>
<feature type="domain" description="HMG box" evidence="5">
    <location>
        <begin position="1"/>
        <end position="67"/>
    </location>
</feature>
<dbReference type="InterPro" id="IPR036910">
    <property type="entry name" value="HMG_box_dom_sf"/>
</dbReference>
<dbReference type="InterPro" id="IPR009071">
    <property type="entry name" value="HMG_box_dom"/>
</dbReference>
<evidence type="ECO:0000259" key="5">
    <source>
        <dbReference type="PROSITE" id="PS50118"/>
    </source>
</evidence>
<gene>
    <name evidence="6" type="ORF">CYLTODRAFT_328105</name>
</gene>
<dbReference type="GO" id="GO:0001228">
    <property type="term" value="F:DNA-binding transcription activator activity, RNA polymerase II-specific"/>
    <property type="evidence" value="ECO:0007669"/>
    <property type="project" value="TreeGrafter"/>
</dbReference>
<dbReference type="AlphaFoldDB" id="A0A0D7B5V8"/>
<dbReference type="SUPFAM" id="SSF47095">
    <property type="entry name" value="HMG-box"/>
    <property type="match status" value="1"/>
</dbReference>
<keyword evidence="3" id="KW-0539">Nucleus</keyword>
<dbReference type="GO" id="GO:0000978">
    <property type="term" value="F:RNA polymerase II cis-regulatory region sequence-specific DNA binding"/>
    <property type="evidence" value="ECO:0007669"/>
    <property type="project" value="TreeGrafter"/>
</dbReference>
<dbReference type="GO" id="GO:0005634">
    <property type="term" value="C:nucleus"/>
    <property type="evidence" value="ECO:0007669"/>
    <property type="project" value="UniProtKB-UniRule"/>
</dbReference>
<sequence>RPLNAFLLYRQQNYKQLVERTGVYNHSRISSMIAGAWHALSIEEKQPYIEESNEQKRQHQAQYPNYRYNPQ</sequence>
<evidence type="ECO:0000256" key="1">
    <source>
        <dbReference type="ARBA" id="ARBA00023125"/>
    </source>
</evidence>
<evidence type="ECO:0000313" key="6">
    <source>
        <dbReference type="EMBL" id="KIY64901.1"/>
    </source>
</evidence>
<dbReference type="OrthoDB" id="6247875at2759"/>
<dbReference type="PANTHER" id="PTHR10270:SF161">
    <property type="entry name" value="SEX-DETERMINING REGION Y PROTEIN"/>
    <property type="match status" value="1"/>
</dbReference>
<feature type="non-terminal residue" evidence="6">
    <location>
        <position position="1"/>
    </location>
</feature>
<feature type="compositionally biased region" description="Polar residues" evidence="4">
    <location>
        <begin position="60"/>
        <end position="71"/>
    </location>
</feature>
<keyword evidence="2" id="KW-0804">Transcription</keyword>
<organism evidence="6 7">
    <name type="scientific">Cylindrobasidium torrendii FP15055 ss-10</name>
    <dbReference type="NCBI Taxonomy" id="1314674"/>
    <lineage>
        <taxon>Eukaryota</taxon>
        <taxon>Fungi</taxon>
        <taxon>Dikarya</taxon>
        <taxon>Basidiomycota</taxon>
        <taxon>Agaricomycotina</taxon>
        <taxon>Agaricomycetes</taxon>
        <taxon>Agaricomycetidae</taxon>
        <taxon>Agaricales</taxon>
        <taxon>Marasmiineae</taxon>
        <taxon>Physalacriaceae</taxon>
        <taxon>Cylindrobasidium</taxon>
    </lineage>
</organism>
<evidence type="ECO:0000313" key="7">
    <source>
        <dbReference type="Proteomes" id="UP000054007"/>
    </source>
</evidence>
<dbReference type="Proteomes" id="UP000054007">
    <property type="component" value="Unassembled WGS sequence"/>
</dbReference>
<feature type="DNA-binding region" description="HMG box" evidence="3">
    <location>
        <begin position="1"/>
        <end position="67"/>
    </location>
</feature>
<name>A0A0D7B5V8_9AGAR</name>
<evidence type="ECO:0000256" key="2">
    <source>
        <dbReference type="ARBA" id="ARBA00023163"/>
    </source>
</evidence>
<dbReference type="CDD" id="cd01389">
    <property type="entry name" value="HMG-box_ROX1-like"/>
    <property type="match status" value="1"/>
</dbReference>
<feature type="compositionally biased region" description="Basic and acidic residues" evidence="4">
    <location>
        <begin position="48"/>
        <end position="57"/>
    </location>
</feature>
<dbReference type="PROSITE" id="PS50118">
    <property type="entry name" value="HMG_BOX_2"/>
    <property type="match status" value="1"/>
</dbReference>
<keyword evidence="7" id="KW-1185">Reference proteome</keyword>
<evidence type="ECO:0000256" key="4">
    <source>
        <dbReference type="SAM" id="MobiDB-lite"/>
    </source>
</evidence>